<protein>
    <submittedName>
        <fullName evidence="1">Uncharacterized protein</fullName>
    </submittedName>
</protein>
<sequence length="71" mass="8391">MEQASYAQVQSGQDQLKLLIDVVHQLLKERECHSEPEDPYVTTRFDELQPTAPKRYHFDCGEEGRYRPLRN</sequence>
<dbReference type="EMBL" id="LSSM01002765">
    <property type="protein sequence ID" value="OMJ20409.1"/>
    <property type="molecule type" value="Genomic_DNA"/>
</dbReference>
<name>A0A1R1Y0R5_9FUNG</name>
<dbReference type="AlphaFoldDB" id="A0A1R1Y0R5"/>
<comment type="caution">
    <text evidence="1">The sequence shown here is derived from an EMBL/GenBank/DDBJ whole genome shotgun (WGS) entry which is preliminary data.</text>
</comment>
<organism evidence="1 2">
    <name type="scientific">Smittium culicis</name>
    <dbReference type="NCBI Taxonomy" id="133412"/>
    <lineage>
        <taxon>Eukaryota</taxon>
        <taxon>Fungi</taxon>
        <taxon>Fungi incertae sedis</taxon>
        <taxon>Zoopagomycota</taxon>
        <taxon>Kickxellomycotina</taxon>
        <taxon>Harpellomycetes</taxon>
        <taxon>Harpellales</taxon>
        <taxon>Legeriomycetaceae</taxon>
        <taxon>Smittium</taxon>
    </lineage>
</organism>
<gene>
    <name evidence="1" type="ORF">AYI69_g6219</name>
</gene>
<evidence type="ECO:0000313" key="1">
    <source>
        <dbReference type="EMBL" id="OMJ20409.1"/>
    </source>
</evidence>
<evidence type="ECO:0000313" key="2">
    <source>
        <dbReference type="Proteomes" id="UP000187429"/>
    </source>
</evidence>
<keyword evidence="2" id="KW-1185">Reference proteome</keyword>
<dbReference type="Proteomes" id="UP000187429">
    <property type="component" value="Unassembled WGS sequence"/>
</dbReference>
<proteinExistence type="predicted"/>
<accession>A0A1R1Y0R5</accession>
<reference evidence="2" key="1">
    <citation type="submission" date="2017-01" db="EMBL/GenBank/DDBJ databases">
        <authorList>
            <person name="Wang Y."/>
            <person name="White M."/>
            <person name="Kvist S."/>
            <person name="Moncalvo J.-M."/>
        </authorList>
    </citation>
    <scope>NUCLEOTIDE SEQUENCE [LARGE SCALE GENOMIC DNA]</scope>
    <source>
        <strain evidence="2">ID-206-W2</strain>
    </source>
</reference>